<dbReference type="RefSeq" id="WP_183320269.1">
    <property type="nucleotide sequence ID" value="NZ_JACHVQ010000001.1"/>
</dbReference>
<dbReference type="EMBL" id="JACHVQ010000001">
    <property type="protein sequence ID" value="MBB2892112.1"/>
    <property type="molecule type" value="Genomic_DNA"/>
</dbReference>
<dbReference type="Pfam" id="PF04203">
    <property type="entry name" value="Sortase"/>
    <property type="match status" value="1"/>
</dbReference>
<accession>A0A839NC04</accession>
<protein>
    <submittedName>
        <fullName evidence="2">Sortase (Surface protein transpeptidase)</fullName>
    </submittedName>
</protein>
<gene>
    <name evidence="2" type="ORF">FHU39_002096</name>
</gene>
<dbReference type="InterPro" id="IPR042001">
    <property type="entry name" value="Sortase_F"/>
</dbReference>
<evidence type="ECO:0000313" key="2">
    <source>
        <dbReference type="EMBL" id="MBB2892112.1"/>
    </source>
</evidence>
<comment type="caution">
    <text evidence="2">The sequence shown here is derived from an EMBL/GenBank/DDBJ whole genome shotgun (WGS) entry which is preliminary data.</text>
</comment>
<reference evidence="2 3" key="1">
    <citation type="submission" date="2020-08" db="EMBL/GenBank/DDBJ databases">
        <title>Sequencing the genomes of 1000 actinobacteria strains.</title>
        <authorList>
            <person name="Klenk H.-P."/>
        </authorList>
    </citation>
    <scope>NUCLEOTIDE SEQUENCE [LARGE SCALE GENOMIC DNA]</scope>
    <source>
        <strain evidence="2 3">DSM 105369</strain>
    </source>
</reference>
<dbReference type="AlphaFoldDB" id="A0A839NC04"/>
<dbReference type="CDD" id="cd05829">
    <property type="entry name" value="Sortase_F"/>
    <property type="match status" value="1"/>
</dbReference>
<dbReference type="Gene3D" id="2.40.260.10">
    <property type="entry name" value="Sortase"/>
    <property type="match status" value="1"/>
</dbReference>
<organism evidence="2 3">
    <name type="scientific">Flexivirga oryzae</name>
    <dbReference type="NCBI Taxonomy" id="1794944"/>
    <lineage>
        <taxon>Bacteria</taxon>
        <taxon>Bacillati</taxon>
        <taxon>Actinomycetota</taxon>
        <taxon>Actinomycetes</taxon>
        <taxon>Micrococcales</taxon>
        <taxon>Dermacoccaceae</taxon>
        <taxon>Flexivirga</taxon>
    </lineage>
</organism>
<keyword evidence="3" id="KW-1185">Reference proteome</keyword>
<evidence type="ECO:0000256" key="1">
    <source>
        <dbReference type="ARBA" id="ARBA00022801"/>
    </source>
</evidence>
<dbReference type="InterPro" id="IPR005754">
    <property type="entry name" value="Sortase"/>
</dbReference>
<dbReference type="InterPro" id="IPR023365">
    <property type="entry name" value="Sortase_dom-sf"/>
</dbReference>
<dbReference type="Proteomes" id="UP000559182">
    <property type="component" value="Unassembled WGS sequence"/>
</dbReference>
<evidence type="ECO:0000313" key="3">
    <source>
        <dbReference type="Proteomes" id="UP000559182"/>
    </source>
</evidence>
<name>A0A839NC04_9MICO</name>
<proteinExistence type="predicted"/>
<keyword evidence="1" id="KW-0378">Hydrolase</keyword>
<dbReference type="GO" id="GO:0016787">
    <property type="term" value="F:hydrolase activity"/>
    <property type="evidence" value="ECO:0007669"/>
    <property type="project" value="UniProtKB-KW"/>
</dbReference>
<dbReference type="SUPFAM" id="SSF63817">
    <property type="entry name" value="Sortase"/>
    <property type="match status" value="1"/>
</dbReference>
<sequence length="151" mass="15743">MSPDSVWIPSLGVSVIVLSEGQSGGLASIPVGKTRVGWLNWTPSMTSRGGTTVIAGHVTYDNIPGAFYKLPQIKAGAVVYTTTRTGKVQAWRVQSAATYPKGKLPAAVWATGGAHQLALVTCTGSIGRVPKQGGYAHLDNLVVMAKPVATR</sequence>